<dbReference type="AlphaFoldDB" id="A0A8H4A4F2"/>
<dbReference type="Proteomes" id="UP000439903">
    <property type="component" value="Unassembled WGS sequence"/>
</dbReference>
<feature type="region of interest" description="Disordered" evidence="1">
    <location>
        <begin position="576"/>
        <end position="684"/>
    </location>
</feature>
<dbReference type="OrthoDB" id="2287434at2759"/>
<feature type="compositionally biased region" description="Polar residues" evidence="1">
    <location>
        <begin position="763"/>
        <end position="773"/>
    </location>
</feature>
<name>A0A8H4A4F2_GIGMA</name>
<feature type="compositionally biased region" description="Basic and acidic residues" evidence="1">
    <location>
        <begin position="786"/>
        <end position="803"/>
    </location>
</feature>
<evidence type="ECO:0000313" key="3">
    <source>
        <dbReference type="Proteomes" id="UP000439903"/>
    </source>
</evidence>
<feature type="region of interest" description="Disordered" evidence="1">
    <location>
        <begin position="696"/>
        <end position="803"/>
    </location>
</feature>
<feature type="compositionally biased region" description="Polar residues" evidence="1">
    <location>
        <begin position="593"/>
        <end position="603"/>
    </location>
</feature>
<organism evidence="2 3">
    <name type="scientific">Gigaspora margarita</name>
    <dbReference type="NCBI Taxonomy" id="4874"/>
    <lineage>
        <taxon>Eukaryota</taxon>
        <taxon>Fungi</taxon>
        <taxon>Fungi incertae sedis</taxon>
        <taxon>Mucoromycota</taxon>
        <taxon>Glomeromycotina</taxon>
        <taxon>Glomeromycetes</taxon>
        <taxon>Diversisporales</taxon>
        <taxon>Gigasporaceae</taxon>
        <taxon>Gigaspora</taxon>
    </lineage>
</organism>
<feature type="region of interest" description="Disordered" evidence="1">
    <location>
        <begin position="325"/>
        <end position="368"/>
    </location>
</feature>
<sequence>MTATPAPVTSNEHDSHLFHNTRNRIASLSSKNKEILDQISQLHQSHSQALSVINSQLDIPHSTTGTVQDTDNLINNLNLTSRQRRSNSLQQLSSVTSIRPELSSITNKNVIDVIEVEKDNELNETTGSIDSTLSFTGRSSKLSIVNRNSKEPISMDNLSPNANNVGELDWKYLLAEHNSDSENANEISGNVDDREFKINDDSNRRRNSKSHPSLTINTKSSKPTRLITPESSDSEFDISNAHMPLASSLGGGINPLRVPRHSSAELYKGGIIERRGRPVSMTFSSMDEVIEEERGSLSDIAEQEAANVRASDNNVRTRNRLLANRRKRGQKYADDFSEGTDVSRTNKINNRQQMDDYSATDIHDDNSSIMSNESFIDELNALRSRIQKLEADRGNIDDDSTSEKRSRKKKSTSDQAMSPSATSPVSSQGGTSSINTGTSRRASTAQHNKHLENAFEFFEKAFTTSDQSTNDASPPPSHSMAMVVSTALYLNSNLRNVTAQMETGGQPSEKYMKVLLKTSDEQIRSLTECLLALIPLALKKVPNKKDSYSSLLQMSTPSNTTRSISPVQREINHHEIHQGVDPSLRRISPTPPTDQSSSYYVNQRSSRYRISRPPSPVLPPENMYDPQFTQVSSSRAAADYRERRSRRYSGSTYGGSYSGPFPPPSSSPSPPPGQPSHYDQSNGRSYLDREIPRLQRYQSLNHTVPPPTNTTSYQRSSSRPSSLVRTEGPPHAIGHMRSSSNSSLYRSSSGRSIIQRGDEFINNPVSTSRQSGLLKSLPNPALESTSLEHFENDSKPVSDKDQI</sequence>
<feature type="compositionally biased region" description="Polar residues" evidence="1">
    <location>
        <begin position="210"/>
        <end position="223"/>
    </location>
</feature>
<feature type="compositionally biased region" description="Polar residues" evidence="1">
    <location>
        <begin position="340"/>
        <end position="352"/>
    </location>
</feature>
<feature type="compositionally biased region" description="Low complexity" evidence="1">
    <location>
        <begin position="737"/>
        <end position="755"/>
    </location>
</feature>
<accession>A0A8H4A4F2</accession>
<keyword evidence="3" id="KW-1185">Reference proteome</keyword>
<evidence type="ECO:0000256" key="1">
    <source>
        <dbReference type="SAM" id="MobiDB-lite"/>
    </source>
</evidence>
<gene>
    <name evidence="2" type="ORF">F8M41_008738</name>
</gene>
<feature type="region of interest" description="Disordered" evidence="1">
    <location>
        <begin position="181"/>
        <end position="235"/>
    </location>
</feature>
<feature type="compositionally biased region" description="Pro residues" evidence="1">
    <location>
        <begin position="660"/>
        <end position="674"/>
    </location>
</feature>
<protein>
    <submittedName>
        <fullName evidence="2">Uncharacterized protein</fullName>
    </submittedName>
</protein>
<feature type="compositionally biased region" description="Basic and acidic residues" evidence="1">
    <location>
        <begin position="392"/>
        <end position="404"/>
    </location>
</feature>
<feature type="compositionally biased region" description="Polar residues" evidence="1">
    <location>
        <begin position="415"/>
        <end position="446"/>
    </location>
</feature>
<comment type="caution">
    <text evidence="2">The sequence shown here is derived from an EMBL/GenBank/DDBJ whole genome shotgun (WGS) entry which is preliminary data.</text>
</comment>
<reference evidence="2 3" key="1">
    <citation type="journal article" date="2019" name="Environ. Microbiol.">
        <title>At the nexus of three kingdoms: the genome of the mycorrhizal fungus Gigaspora margarita provides insights into plant, endobacterial and fungal interactions.</title>
        <authorList>
            <person name="Venice F."/>
            <person name="Ghignone S."/>
            <person name="Salvioli di Fossalunga A."/>
            <person name="Amselem J."/>
            <person name="Novero M."/>
            <person name="Xianan X."/>
            <person name="Sedzielewska Toro K."/>
            <person name="Morin E."/>
            <person name="Lipzen A."/>
            <person name="Grigoriev I.V."/>
            <person name="Henrissat B."/>
            <person name="Martin F.M."/>
            <person name="Bonfante P."/>
        </authorList>
    </citation>
    <scope>NUCLEOTIDE SEQUENCE [LARGE SCALE GENOMIC DNA]</scope>
    <source>
        <strain evidence="2 3">BEG34</strain>
    </source>
</reference>
<feature type="compositionally biased region" description="Basic and acidic residues" evidence="1">
    <location>
        <begin position="191"/>
        <end position="204"/>
    </location>
</feature>
<proteinExistence type="predicted"/>
<feature type="compositionally biased region" description="Low complexity" evidence="1">
    <location>
        <begin position="710"/>
        <end position="726"/>
    </location>
</feature>
<evidence type="ECO:0000313" key="2">
    <source>
        <dbReference type="EMBL" id="KAF0407569.1"/>
    </source>
</evidence>
<feature type="region of interest" description="Disordered" evidence="1">
    <location>
        <begin position="392"/>
        <end position="447"/>
    </location>
</feature>
<dbReference type="EMBL" id="WTPW01001925">
    <property type="protein sequence ID" value="KAF0407569.1"/>
    <property type="molecule type" value="Genomic_DNA"/>
</dbReference>